<feature type="domain" description="Carrier" evidence="4">
    <location>
        <begin position="32"/>
        <end position="108"/>
    </location>
</feature>
<evidence type="ECO:0000256" key="3">
    <source>
        <dbReference type="ARBA" id="ARBA00023194"/>
    </source>
</evidence>
<dbReference type="PROSITE" id="PS50075">
    <property type="entry name" value="CARRIER"/>
    <property type="match status" value="1"/>
</dbReference>
<accession>A0A380FCT2</accession>
<reference evidence="5 6" key="1">
    <citation type="submission" date="2018-06" db="EMBL/GenBank/DDBJ databases">
        <authorList>
            <consortium name="Pathogen Informatics"/>
            <person name="Doyle S."/>
        </authorList>
    </citation>
    <scope>NUCLEOTIDE SEQUENCE [LARGE SCALE GENOMIC DNA]</scope>
    <source>
        <strain evidence="5 6">NCTC12195</strain>
    </source>
</reference>
<name>A0A380FCT2_STAGA</name>
<dbReference type="GO" id="GO:0016746">
    <property type="term" value="F:acyltransferase activity"/>
    <property type="evidence" value="ECO:0007669"/>
    <property type="project" value="UniProtKB-KW"/>
</dbReference>
<gene>
    <name evidence="5" type="primary">ppsC_2</name>
    <name evidence="5" type="ORF">NCTC12195_00710</name>
</gene>
<dbReference type="EC" id="2.3.1.-" evidence="5"/>
<dbReference type="GO" id="GO:0044550">
    <property type="term" value="P:secondary metabolite biosynthetic process"/>
    <property type="evidence" value="ECO:0007669"/>
    <property type="project" value="TreeGrafter"/>
</dbReference>
<proteinExistence type="predicted"/>
<dbReference type="AlphaFoldDB" id="A0A380FCT2"/>
<dbReference type="GO" id="GO:0043041">
    <property type="term" value="P:amino acid activation for nonribosomal peptide biosynthetic process"/>
    <property type="evidence" value="ECO:0007669"/>
    <property type="project" value="TreeGrafter"/>
</dbReference>
<evidence type="ECO:0000259" key="4">
    <source>
        <dbReference type="PROSITE" id="PS50075"/>
    </source>
</evidence>
<protein>
    <submittedName>
        <fullName evidence="5">Surfactin synthetase</fullName>
        <ecNumber evidence="5">2.3.1.-</ecNumber>
    </submittedName>
</protein>
<sequence length="111" mass="12441">MMQIEQLPLTANGKLNKRALPEIEVESKTYVEPRNATEATIVEAVKHVLNVEQVGVYDNFFEIGGDSIKAIKLTSELSKTYNISIKDLFELQTIERISEALDDSADTKLID</sequence>
<dbReference type="PANTHER" id="PTHR45527">
    <property type="entry name" value="NONRIBOSOMAL PEPTIDE SYNTHETASE"/>
    <property type="match status" value="1"/>
</dbReference>
<dbReference type="InterPro" id="IPR036736">
    <property type="entry name" value="ACP-like_sf"/>
</dbReference>
<keyword evidence="3" id="KW-0045">Antibiotic biosynthesis</keyword>
<dbReference type="EMBL" id="UHDK01000001">
    <property type="protein sequence ID" value="SUM31303.1"/>
    <property type="molecule type" value="Genomic_DNA"/>
</dbReference>
<keyword evidence="1" id="KW-0596">Phosphopantetheine</keyword>
<dbReference type="SUPFAM" id="SSF56801">
    <property type="entry name" value="Acetyl-CoA synthetase-like"/>
    <property type="match status" value="1"/>
</dbReference>
<dbReference type="InterPro" id="IPR009081">
    <property type="entry name" value="PP-bd_ACP"/>
</dbReference>
<dbReference type="PROSITE" id="PS00012">
    <property type="entry name" value="PHOSPHOPANTETHEINE"/>
    <property type="match status" value="1"/>
</dbReference>
<organism evidence="5 6">
    <name type="scientific">Staphylococcus gallinarum</name>
    <dbReference type="NCBI Taxonomy" id="1293"/>
    <lineage>
        <taxon>Bacteria</taxon>
        <taxon>Bacillati</taxon>
        <taxon>Bacillota</taxon>
        <taxon>Bacilli</taxon>
        <taxon>Bacillales</taxon>
        <taxon>Staphylococcaceae</taxon>
        <taxon>Staphylococcus</taxon>
    </lineage>
</organism>
<dbReference type="GO" id="GO:0005829">
    <property type="term" value="C:cytosol"/>
    <property type="evidence" value="ECO:0007669"/>
    <property type="project" value="TreeGrafter"/>
</dbReference>
<dbReference type="SUPFAM" id="SSF47336">
    <property type="entry name" value="ACP-like"/>
    <property type="match status" value="1"/>
</dbReference>
<keyword evidence="5" id="KW-0012">Acyltransferase</keyword>
<evidence type="ECO:0000313" key="6">
    <source>
        <dbReference type="Proteomes" id="UP000255277"/>
    </source>
</evidence>
<dbReference type="InterPro" id="IPR006162">
    <property type="entry name" value="Ppantetheine_attach_site"/>
</dbReference>
<dbReference type="PANTHER" id="PTHR45527:SF1">
    <property type="entry name" value="FATTY ACID SYNTHASE"/>
    <property type="match status" value="1"/>
</dbReference>
<dbReference type="Pfam" id="PF00550">
    <property type="entry name" value="PP-binding"/>
    <property type="match status" value="1"/>
</dbReference>
<evidence type="ECO:0000313" key="5">
    <source>
        <dbReference type="EMBL" id="SUM31303.1"/>
    </source>
</evidence>
<dbReference type="Gene3D" id="1.10.1200.10">
    <property type="entry name" value="ACP-like"/>
    <property type="match status" value="1"/>
</dbReference>
<dbReference type="Proteomes" id="UP000255277">
    <property type="component" value="Unassembled WGS sequence"/>
</dbReference>
<evidence type="ECO:0000256" key="1">
    <source>
        <dbReference type="ARBA" id="ARBA00022450"/>
    </source>
</evidence>
<dbReference type="GO" id="GO:0017000">
    <property type="term" value="P:antibiotic biosynthetic process"/>
    <property type="evidence" value="ECO:0007669"/>
    <property type="project" value="UniProtKB-KW"/>
</dbReference>
<dbReference type="GO" id="GO:0031177">
    <property type="term" value="F:phosphopantetheine binding"/>
    <property type="evidence" value="ECO:0007669"/>
    <property type="project" value="TreeGrafter"/>
</dbReference>
<keyword evidence="5" id="KW-0808">Transferase</keyword>
<evidence type="ECO:0000256" key="2">
    <source>
        <dbReference type="ARBA" id="ARBA00022553"/>
    </source>
</evidence>
<keyword evidence="2" id="KW-0597">Phosphoprotein</keyword>